<feature type="compositionally biased region" description="Basic and acidic residues" evidence="1">
    <location>
        <begin position="49"/>
        <end position="61"/>
    </location>
</feature>
<reference evidence="2 3" key="1">
    <citation type="submission" date="2024-02" db="EMBL/GenBank/DDBJ databases">
        <authorList>
            <person name="Chen Y."/>
            <person name="Shah S."/>
            <person name="Dougan E. K."/>
            <person name="Thang M."/>
            <person name="Chan C."/>
        </authorList>
    </citation>
    <scope>NUCLEOTIDE SEQUENCE [LARGE SCALE GENOMIC DNA]</scope>
</reference>
<evidence type="ECO:0000256" key="1">
    <source>
        <dbReference type="SAM" id="MobiDB-lite"/>
    </source>
</evidence>
<evidence type="ECO:0000313" key="3">
    <source>
        <dbReference type="Proteomes" id="UP001642484"/>
    </source>
</evidence>
<dbReference type="EMBL" id="CAXAMN010025985">
    <property type="protein sequence ID" value="CAK9099711.1"/>
    <property type="molecule type" value="Genomic_DNA"/>
</dbReference>
<gene>
    <name evidence="2" type="ORF">CCMP2556_LOCUS47165</name>
</gene>
<sequence>MASQSAAEAADEQFDLVGLTGEEQVQLTRLVAKASRGSGAMTQGAMTDAAKRRGDEMEPRPKARGVGSYAAVSAPEAPELEQTVKAGLPEGIPDLSTWGLTVMTSGKVAAERLSYEELRASTNSDHVQYCRWLMARANTMKGQFKDFISYEHQLPTFIPGTQDRRILKKRA</sequence>
<comment type="caution">
    <text evidence="2">The sequence shown here is derived from an EMBL/GenBank/DDBJ whole genome shotgun (WGS) entry which is preliminary data.</text>
</comment>
<feature type="region of interest" description="Disordered" evidence="1">
    <location>
        <begin position="34"/>
        <end position="75"/>
    </location>
</feature>
<name>A0ABP0RKE2_9DINO</name>
<proteinExistence type="predicted"/>
<dbReference type="Proteomes" id="UP001642484">
    <property type="component" value="Unassembled WGS sequence"/>
</dbReference>
<accession>A0ABP0RKE2</accession>
<protein>
    <submittedName>
        <fullName evidence="2">Uncharacterized protein</fullName>
    </submittedName>
</protein>
<evidence type="ECO:0000313" key="2">
    <source>
        <dbReference type="EMBL" id="CAK9099711.1"/>
    </source>
</evidence>
<keyword evidence="3" id="KW-1185">Reference proteome</keyword>
<organism evidence="2 3">
    <name type="scientific">Durusdinium trenchii</name>
    <dbReference type="NCBI Taxonomy" id="1381693"/>
    <lineage>
        <taxon>Eukaryota</taxon>
        <taxon>Sar</taxon>
        <taxon>Alveolata</taxon>
        <taxon>Dinophyceae</taxon>
        <taxon>Suessiales</taxon>
        <taxon>Symbiodiniaceae</taxon>
        <taxon>Durusdinium</taxon>
    </lineage>
</organism>